<dbReference type="WBParaSite" id="ASIM_0000852201-mRNA-1">
    <property type="protein sequence ID" value="ASIM_0000852201-mRNA-1"/>
    <property type="gene ID" value="ASIM_0000852201"/>
</dbReference>
<protein>
    <submittedName>
        <fullName evidence="1 3">Uncharacterized protein</fullName>
    </submittedName>
</protein>
<reference evidence="3" key="1">
    <citation type="submission" date="2017-02" db="UniProtKB">
        <authorList>
            <consortium name="WormBaseParasite"/>
        </authorList>
    </citation>
    <scope>IDENTIFICATION</scope>
</reference>
<accession>A0A0M3JLJ1</accession>
<sequence length="30" mass="3497">MMRRCASYAKKEHTSPIFDVLLVSLECVRI</sequence>
<gene>
    <name evidence="1" type="ORF">ASIM_LOCUS8275</name>
</gene>
<dbReference type="AlphaFoldDB" id="A0A0M3JLJ1"/>
<evidence type="ECO:0000313" key="3">
    <source>
        <dbReference type="WBParaSite" id="ASIM_0000852201-mRNA-1"/>
    </source>
</evidence>
<keyword evidence="2" id="KW-1185">Reference proteome</keyword>
<name>A0A0M3JLJ1_ANISI</name>
<reference evidence="1 2" key="2">
    <citation type="submission" date="2018-11" db="EMBL/GenBank/DDBJ databases">
        <authorList>
            <consortium name="Pathogen Informatics"/>
        </authorList>
    </citation>
    <scope>NUCLEOTIDE SEQUENCE [LARGE SCALE GENOMIC DNA]</scope>
</reference>
<organism evidence="3">
    <name type="scientific">Anisakis simplex</name>
    <name type="common">Herring worm</name>
    <dbReference type="NCBI Taxonomy" id="6269"/>
    <lineage>
        <taxon>Eukaryota</taxon>
        <taxon>Metazoa</taxon>
        <taxon>Ecdysozoa</taxon>
        <taxon>Nematoda</taxon>
        <taxon>Chromadorea</taxon>
        <taxon>Rhabditida</taxon>
        <taxon>Spirurina</taxon>
        <taxon>Ascaridomorpha</taxon>
        <taxon>Ascaridoidea</taxon>
        <taxon>Anisakidae</taxon>
        <taxon>Anisakis</taxon>
        <taxon>Anisakis simplex complex</taxon>
    </lineage>
</organism>
<evidence type="ECO:0000313" key="1">
    <source>
        <dbReference type="EMBL" id="VDK31231.1"/>
    </source>
</evidence>
<evidence type="ECO:0000313" key="2">
    <source>
        <dbReference type="Proteomes" id="UP000267096"/>
    </source>
</evidence>
<proteinExistence type="predicted"/>
<dbReference type="EMBL" id="UYRR01022007">
    <property type="protein sequence ID" value="VDK31231.1"/>
    <property type="molecule type" value="Genomic_DNA"/>
</dbReference>
<dbReference type="Proteomes" id="UP000267096">
    <property type="component" value="Unassembled WGS sequence"/>
</dbReference>